<dbReference type="PANTHER" id="PTHR33418:SF1">
    <property type="entry name" value="HELICASE-ASSOCIATED DOMAIN-CONTAINING PROTEIN"/>
    <property type="match status" value="1"/>
</dbReference>
<dbReference type="PANTHER" id="PTHR33418">
    <property type="entry name" value="HELICASE-ASSOCIATED"/>
    <property type="match status" value="1"/>
</dbReference>
<dbReference type="Gene3D" id="6.10.140.530">
    <property type="match status" value="2"/>
</dbReference>
<dbReference type="Proteomes" id="UP001485459">
    <property type="component" value="Chromosome"/>
</dbReference>
<dbReference type="EMBL" id="CP149822">
    <property type="protein sequence ID" value="WZN41993.1"/>
    <property type="molecule type" value="Genomic_DNA"/>
</dbReference>
<evidence type="ECO:0000313" key="1">
    <source>
        <dbReference type="EMBL" id="WZN41993.1"/>
    </source>
</evidence>
<protein>
    <submittedName>
        <fullName evidence="1">Uncharacterized protein</fullName>
    </submittedName>
</protein>
<sequence>MFNEAIHLDGIKGIDGVIFMRFTASPNVYYQQMGRCFSVNQTQQPIIFDLVNNFSSVSRNKFKKEVEAEFQTDSHDLPWITTDLRFGRASSNKELIGISFFDETREIRELFNSFASEFDNWEIQFKNLSALIQQGQSISHRYTPSAYQFVNRNKYYYRKGLLSTERVQKLLNIGINFTPKPYGQNWNLIKSGADWRIAKSKLNSWVYSQIIKYRQGKLTNEQIAILTNAGVRFDKPACTFDQNLEKFIAYRADLINNPLSDDLRSWIRSQKLSLRRKTLTPDHKSKLDAIGFGQFTENDRQWEISFQKYTNGCIDRSLQNWILKQKKYYDEGILAEWKIIKLKSIGFDFTQTKIASWNEMFEEVKENKDWKKVKKLRLWVTDQARRFRKGELSPEKTSLLNAIGIIFSKTAYRSPYAHKDFNQMIQEYKAFLSDLSEPDMTPELGLWVRNQRSRYRKGKVSNAEKRALDAVGIMNKPVNERGWLARLERYKSGERSREINVWAKLQRKTYRMGRLSEDRMRQLRSIKFKFDAAVEHV</sequence>
<name>A0ABZ2YRA3_9BACT</name>
<gene>
    <name evidence="1" type="ORF">WJU16_02950</name>
</gene>
<proteinExistence type="predicted"/>
<evidence type="ECO:0000313" key="2">
    <source>
        <dbReference type="Proteomes" id="UP001485459"/>
    </source>
</evidence>
<reference evidence="2" key="1">
    <citation type="submission" date="2024-03" db="EMBL/GenBank/DDBJ databases">
        <title>Chitinophaga horti sp. nov., isolated from garden soil.</title>
        <authorList>
            <person name="Lee D.S."/>
            <person name="Han D.M."/>
            <person name="Baek J.H."/>
            <person name="Choi D.G."/>
            <person name="Jeon J.H."/>
            <person name="Jeon C.O."/>
        </authorList>
    </citation>
    <scope>NUCLEOTIDE SEQUENCE [LARGE SCALE GENOMIC DNA]</scope>
    <source>
        <strain evidence="2">GPA1</strain>
    </source>
</reference>
<keyword evidence="2" id="KW-1185">Reference proteome</keyword>
<dbReference type="RefSeq" id="WP_341836836.1">
    <property type="nucleotide sequence ID" value="NZ_CP149822.1"/>
</dbReference>
<organism evidence="1 2">
    <name type="scientific">Chitinophaga pollutisoli</name>
    <dbReference type="NCBI Taxonomy" id="3133966"/>
    <lineage>
        <taxon>Bacteria</taxon>
        <taxon>Pseudomonadati</taxon>
        <taxon>Bacteroidota</taxon>
        <taxon>Chitinophagia</taxon>
        <taxon>Chitinophagales</taxon>
        <taxon>Chitinophagaceae</taxon>
        <taxon>Chitinophaga</taxon>
    </lineage>
</organism>
<accession>A0ABZ2YRA3</accession>